<dbReference type="RefSeq" id="WP_145417491.1">
    <property type="nucleotide sequence ID" value="NZ_CP036526.1"/>
</dbReference>
<evidence type="ECO:0000313" key="2">
    <source>
        <dbReference type="EMBL" id="QDT09934.1"/>
    </source>
</evidence>
<gene>
    <name evidence="2" type="ORF">K239x_18870</name>
</gene>
<evidence type="ECO:0000313" key="3">
    <source>
        <dbReference type="Proteomes" id="UP000319817"/>
    </source>
</evidence>
<name>A0A517NS20_9BACT</name>
<dbReference type="AlphaFoldDB" id="A0A517NS20"/>
<accession>A0A517NS20</accession>
<reference evidence="2 3" key="1">
    <citation type="submission" date="2019-02" db="EMBL/GenBank/DDBJ databases">
        <title>Deep-cultivation of Planctomycetes and their phenomic and genomic characterization uncovers novel biology.</title>
        <authorList>
            <person name="Wiegand S."/>
            <person name="Jogler M."/>
            <person name="Boedeker C."/>
            <person name="Pinto D."/>
            <person name="Vollmers J."/>
            <person name="Rivas-Marin E."/>
            <person name="Kohn T."/>
            <person name="Peeters S.H."/>
            <person name="Heuer A."/>
            <person name="Rast P."/>
            <person name="Oberbeckmann S."/>
            <person name="Bunk B."/>
            <person name="Jeske O."/>
            <person name="Meyerdierks A."/>
            <person name="Storesund J.E."/>
            <person name="Kallscheuer N."/>
            <person name="Luecker S."/>
            <person name="Lage O.M."/>
            <person name="Pohl T."/>
            <person name="Merkel B.J."/>
            <person name="Hornburger P."/>
            <person name="Mueller R.-W."/>
            <person name="Bruemmer F."/>
            <person name="Labrenz M."/>
            <person name="Spormann A.M."/>
            <person name="Op den Camp H."/>
            <person name="Overmann J."/>
            <person name="Amann R."/>
            <person name="Jetten M.S.M."/>
            <person name="Mascher T."/>
            <person name="Medema M.H."/>
            <person name="Devos D.P."/>
            <person name="Kaster A.-K."/>
            <person name="Ovreas L."/>
            <person name="Rohde M."/>
            <person name="Galperin M.Y."/>
            <person name="Jogler C."/>
        </authorList>
    </citation>
    <scope>NUCLEOTIDE SEQUENCE [LARGE SCALE GENOMIC DNA]</scope>
    <source>
        <strain evidence="2 3">K23_9</strain>
    </source>
</reference>
<feature type="transmembrane region" description="Helical" evidence="1">
    <location>
        <begin position="78"/>
        <end position="101"/>
    </location>
</feature>
<keyword evidence="1" id="KW-0472">Membrane</keyword>
<feature type="transmembrane region" description="Helical" evidence="1">
    <location>
        <begin position="31"/>
        <end position="55"/>
    </location>
</feature>
<proteinExistence type="predicted"/>
<keyword evidence="1" id="KW-1133">Transmembrane helix</keyword>
<protein>
    <submittedName>
        <fullName evidence="2">Uncharacterized protein</fullName>
    </submittedName>
</protein>
<organism evidence="2 3">
    <name type="scientific">Stieleria marina</name>
    <dbReference type="NCBI Taxonomy" id="1930275"/>
    <lineage>
        <taxon>Bacteria</taxon>
        <taxon>Pseudomonadati</taxon>
        <taxon>Planctomycetota</taxon>
        <taxon>Planctomycetia</taxon>
        <taxon>Pirellulales</taxon>
        <taxon>Pirellulaceae</taxon>
        <taxon>Stieleria</taxon>
    </lineage>
</organism>
<feature type="transmembrane region" description="Helical" evidence="1">
    <location>
        <begin position="170"/>
        <end position="189"/>
    </location>
</feature>
<dbReference type="EMBL" id="CP036526">
    <property type="protein sequence ID" value="QDT09934.1"/>
    <property type="molecule type" value="Genomic_DNA"/>
</dbReference>
<sequence>MNDPVQNPYIAPGAVDSSDIGIAAIKDRVRIGMIITFALVQGVVFATGIMLFLMLNGDDGVAAGAQPAAAQPAGAGDLVLPGLGIAIGVGACVAALVVGGMMKRISINHFRAQLSAAGIKQVDHTATQFPPQVDQLINASRARTIVGQAILEGAAMLNVILMFLDDNLIHLVPIGVLIAGIVMLLPTVGKKLALVEQASSR</sequence>
<dbReference type="Proteomes" id="UP000319817">
    <property type="component" value="Chromosome"/>
</dbReference>
<dbReference type="OrthoDB" id="264300at2"/>
<feature type="transmembrane region" description="Helical" evidence="1">
    <location>
        <begin position="145"/>
        <end position="164"/>
    </location>
</feature>
<evidence type="ECO:0000256" key="1">
    <source>
        <dbReference type="SAM" id="Phobius"/>
    </source>
</evidence>
<keyword evidence="1" id="KW-0812">Transmembrane</keyword>
<keyword evidence="3" id="KW-1185">Reference proteome</keyword>